<dbReference type="Proteomes" id="UP000713222">
    <property type="component" value="Unassembled WGS sequence"/>
</dbReference>
<dbReference type="Gene3D" id="2.70.40.10">
    <property type="match status" value="1"/>
</dbReference>
<comment type="caution">
    <text evidence="7">The sequence shown here is derived from an EMBL/GenBank/DDBJ whole genome shotgun (WGS) entry which is preliminary data.</text>
</comment>
<comment type="catalytic activity">
    <reaction evidence="5">
        <text>dUTP + H2O = dUMP + diphosphate + H(+)</text>
        <dbReference type="Rhea" id="RHEA:10248"/>
        <dbReference type="ChEBI" id="CHEBI:15377"/>
        <dbReference type="ChEBI" id="CHEBI:15378"/>
        <dbReference type="ChEBI" id="CHEBI:33019"/>
        <dbReference type="ChEBI" id="CHEBI:61555"/>
        <dbReference type="ChEBI" id="CHEBI:246422"/>
        <dbReference type="EC" id="3.6.1.23"/>
    </reaction>
</comment>
<proteinExistence type="inferred from homology"/>
<dbReference type="InterPro" id="IPR029054">
    <property type="entry name" value="dUTPase-like"/>
</dbReference>
<gene>
    <name evidence="7" type="ORF">EBV32_04975</name>
</gene>
<evidence type="ECO:0000313" key="8">
    <source>
        <dbReference type="Proteomes" id="UP000713222"/>
    </source>
</evidence>
<dbReference type="InterPro" id="IPR033704">
    <property type="entry name" value="dUTPase_trimeric"/>
</dbReference>
<comment type="similarity">
    <text evidence="1">Belongs to the dUTPase family.</text>
</comment>
<keyword evidence="3" id="KW-0378">Hydrolase</keyword>
<dbReference type="EMBL" id="RGET01000119">
    <property type="protein sequence ID" value="NBN88420.1"/>
    <property type="molecule type" value="Genomic_DNA"/>
</dbReference>
<dbReference type="CDD" id="cd07557">
    <property type="entry name" value="trimeric_dUTPase"/>
    <property type="match status" value="1"/>
</dbReference>
<evidence type="ECO:0000313" key="7">
    <source>
        <dbReference type="EMBL" id="NBN88420.1"/>
    </source>
</evidence>
<dbReference type="PANTHER" id="PTHR11241">
    <property type="entry name" value="DEOXYURIDINE 5'-TRIPHOSPHATE NUCLEOTIDOHYDROLASE"/>
    <property type="match status" value="1"/>
</dbReference>
<organism evidence="7 8">
    <name type="scientific">Candidatus Fonsibacter lacus</name>
    <dbReference type="NCBI Taxonomy" id="2576439"/>
    <lineage>
        <taxon>Bacteria</taxon>
        <taxon>Pseudomonadati</taxon>
        <taxon>Pseudomonadota</taxon>
        <taxon>Alphaproteobacteria</taxon>
        <taxon>Candidatus Pelagibacterales</taxon>
        <taxon>Candidatus Pelagibacterales incertae sedis</taxon>
        <taxon>Candidatus Fonsibacter</taxon>
    </lineage>
</organism>
<feature type="domain" description="dUTPase-like" evidence="6">
    <location>
        <begin position="105"/>
        <end position="183"/>
    </location>
</feature>
<dbReference type="GO" id="GO:0004170">
    <property type="term" value="F:dUTP diphosphatase activity"/>
    <property type="evidence" value="ECO:0007669"/>
    <property type="project" value="UniProtKB-EC"/>
</dbReference>
<protein>
    <recommendedName>
        <fullName evidence="2">dUTP diphosphatase</fullName>
        <ecNumber evidence="2">3.6.1.23</ecNumber>
    </recommendedName>
</protein>
<dbReference type="Pfam" id="PF00692">
    <property type="entry name" value="dUTPase"/>
    <property type="match status" value="1"/>
</dbReference>
<accession>A0A964V0M5</accession>
<dbReference type="GO" id="GO:0000287">
    <property type="term" value="F:magnesium ion binding"/>
    <property type="evidence" value="ECO:0007669"/>
    <property type="project" value="InterPro"/>
</dbReference>
<evidence type="ECO:0000256" key="4">
    <source>
        <dbReference type="ARBA" id="ARBA00023080"/>
    </source>
</evidence>
<dbReference type="EC" id="3.6.1.23" evidence="2"/>
<dbReference type="GO" id="GO:0006226">
    <property type="term" value="P:dUMP biosynthetic process"/>
    <property type="evidence" value="ECO:0007669"/>
    <property type="project" value="InterPro"/>
</dbReference>
<evidence type="ECO:0000256" key="1">
    <source>
        <dbReference type="ARBA" id="ARBA00006581"/>
    </source>
</evidence>
<keyword evidence="4" id="KW-0546">Nucleotide metabolism</keyword>
<evidence type="ECO:0000256" key="3">
    <source>
        <dbReference type="ARBA" id="ARBA00022801"/>
    </source>
</evidence>
<evidence type="ECO:0000256" key="5">
    <source>
        <dbReference type="ARBA" id="ARBA00047686"/>
    </source>
</evidence>
<feature type="non-terminal residue" evidence="7">
    <location>
        <position position="184"/>
    </location>
</feature>
<dbReference type="InterPro" id="IPR036157">
    <property type="entry name" value="dUTPase-like_sf"/>
</dbReference>
<evidence type="ECO:0000259" key="6">
    <source>
        <dbReference type="Pfam" id="PF00692"/>
    </source>
</evidence>
<dbReference type="InterPro" id="IPR008181">
    <property type="entry name" value="dUTPase"/>
</dbReference>
<dbReference type="AlphaFoldDB" id="A0A964V0M5"/>
<dbReference type="PANTHER" id="PTHR11241:SF0">
    <property type="entry name" value="DEOXYURIDINE 5'-TRIPHOSPHATE NUCLEOTIDOHYDROLASE"/>
    <property type="match status" value="1"/>
</dbReference>
<name>A0A964V0M5_9PROT</name>
<dbReference type="SUPFAM" id="SSF51283">
    <property type="entry name" value="dUTPase-like"/>
    <property type="match status" value="1"/>
</dbReference>
<reference evidence="7" key="1">
    <citation type="submission" date="2018-10" db="EMBL/GenBank/DDBJ databases">
        <title>Iterative Subtractive Binning of Freshwater Chronoseries Metagenomes Recovers Nearly Complete Genomes from over Four Hundred Novel Species.</title>
        <authorList>
            <person name="Rodriguez-R L.M."/>
            <person name="Tsementzi D."/>
            <person name="Luo C."/>
            <person name="Konstantinidis K.T."/>
        </authorList>
    </citation>
    <scope>NUCLEOTIDE SEQUENCE</scope>
    <source>
        <strain evidence="7">WB7_6_001</strain>
    </source>
</reference>
<sequence>MGACLNKIIKHSLTNENYITVFDDNNESSLDEEISLFKIFASEICDYDKEPNIIEGFKIYPQGRILVKTGIALELPVRRIIDDWCFFDDSDRLDFDKNYGANKIQAYAVADIRPRSGLALKHGITVLNTPGTIDNSYRKEIGVIIYNAGHEPYTIKKGDKIAQMLIRPLYPSSFEIVKDFEDTG</sequence>
<dbReference type="GO" id="GO:0046081">
    <property type="term" value="P:dUTP catabolic process"/>
    <property type="evidence" value="ECO:0007669"/>
    <property type="project" value="InterPro"/>
</dbReference>
<evidence type="ECO:0000256" key="2">
    <source>
        <dbReference type="ARBA" id="ARBA00012379"/>
    </source>
</evidence>